<dbReference type="InterPro" id="IPR000504">
    <property type="entry name" value="RRM_dom"/>
</dbReference>
<evidence type="ECO:0000256" key="2">
    <source>
        <dbReference type="PROSITE-ProRule" id="PRU00176"/>
    </source>
</evidence>
<dbReference type="GO" id="GO:0005730">
    <property type="term" value="C:nucleolus"/>
    <property type="evidence" value="ECO:0007669"/>
    <property type="project" value="TreeGrafter"/>
</dbReference>
<reference evidence="4 5" key="1">
    <citation type="submission" date="2018-04" db="EMBL/GenBank/DDBJ databases">
        <authorList>
            <person name="Zhang X."/>
            <person name="Yuan J."/>
            <person name="Li F."/>
            <person name="Xiang J."/>
        </authorList>
    </citation>
    <scope>NUCLEOTIDE SEQUENCE [LARGE SCALE GENOMIC DNA]</scope>
    <source>
        <tissue evidence="4">Muscle</tissue>
    </source>
</reference>
<dbReference type="GO" id="GO:0003723">
    <property type="term" value="F:RNA binding"/>
    <property type="evidence" value="ECO:0007669"/>
    <property type="project" value="UniProtKB-UniRule"/>
</dbReference>
<dbReference type="EMBL" id="QCYY01003067">
    <property type="protein sequence ID" value="ROT65596.1"/>
    <property type="molecule type" value="Genomic_DNA"/>
</dbReference>
<name>A0A3R7QF87_PENVA</name>
<dbReference type="Gene3D" id="3.30.390.80">
    <property type="entry name" value="DNA repair protein Rad52/59/22"/>
    <property type="match status" value="1"/>
</dbReference>
<dbReference type="AlphaFoldDB" id="A0A3R7QF87"/>
<evidence type="ECO:0000256" key="1">
    <source>
        <dbReference type="ARBA" id="ARBA00022884"/>
    </source>
</evidence>
<dbReference type="Pfam" id="PF25517">
    <property type="entry name" value="DSRM_RDM1"/>
    <property type="match status" value="1"/>
</dbReference>
<dbReference type="STRING" id="6689.A0A3R7QF87"/>
<dbReference type="SUPFAM" id="SSF54768">
    <property type="entry name" value="dsRNA-binding domain-like"/>
    <property type="match status" value="1"/>
</dbReference>
<dbReference type="OrthoDB" id="6287754at2759"/>
<evidence type="ECO:0000313" key="5">
    <source>
        <dbReference type="Proteomes" id="UP000283509"/>
    </source>
</evidence>
<keyword evidence="5" id="KW-1185">Reference proteome</keyword>
<reference evidence="4 5" key="2">
    <citation type="submission" date="2019-01" db="EMBL/GenBank/DDBJ databases">
        <title>The decoding of complex shrimp genome reveals the adaptation for benthos swimmer, frequently molting mechanism and breeding impact on genome.</title>
        <authorList>
            <person name="Sun Y."/>
            <person name="Gao Y."/>
            <person name="Yu Y."/>
        </authorList>
    </citation>
    <scope>NUCLEOTIDE SEQUENCE [LARGE SCALE GENOMIC DNA]</scope>
    <source>
        <tissue evidence="4">Muscle</tissue>
    </source>
</reference>
<keyword evidence="1 2" id="KW-0694">RNA-binding</keyword>
<dbReference type="InterPro" id="IPR042525">
    <property type="entry name" value="Rad52_Rad59_Rad22_sf"/>
</dbReference>
<gene>
    <name evidence="4" type="ORF">C7M84_016426</name>
</gene>
<evidence type="ECO:0000259" key="3">
    <source>
        <dbReference type="PROSITE" id="PS50102"/>
    </source>
</evidence>
<dbReference type="GO" id="GO:0006302">
    <property type="term" value="P:double-strand break repair"/>
    <property type="evidence" value="ECO:0007669"/>
    <property type="project" value="UniProtKB-ARBA"/>
</dbReference>
<dbReference type="InterPro" id="IPR035979">
    <property type="entry name" value="RBD_domain_sf"/>
</dbReference>
<organism evidence="4 5">
    <name type="scientific">Penaeus vannamei</name>
    <name type="common">Whiteleg shrimp</name>
    <name type="synonym">Litopenaeus vannamei</name>
    <dbReference type="NCBI Taxonomy" id="6689"/>
    <lineage>
        <taxon>Eukaryota</taxon>
        <taxon>Metazoa</taxon>
        <taxon>Ecdysozoa</taxon>
        <taxon>Arthropoda</taxon>
        <taxon>Crustacea</taxon>
        <taxon>Multicrustacea</taxon>
        <taxon>Malacostraca</taxon>
        <taxon>Eumalacostraca</taxon>
        <taxon>Eucarida</taxon>
        <taxon>Decapoda</taxon>
        <taxon>Dendrobranchiata</taxon>
        <taxon>Penaeoidea</taxon>
        <taxon>Penaeidae</taxon>
        <taxon>Penaeus</taxon>
    </lineage>
</organism>
<dbReference type="PANTHER" id="PTHR31164:SF1">
    <property type="entry name" value="RAD52 MOTIF-CONTAINING PROTEIN 1"/>
    <property type="match status" value="1"/>
</dbReference>
<dbReference type="PANTHER" id="PTHR31164">
    <property type="entry name" value="RAD52 MOTIF-CONTAINING PROTEIN 1"/>
    <property type="match status" value="1"/>
</dbReference>
<accession>A0A3R7QF87</accession>
<dbReference type="Proteomes" id="UP000283509">
    <property type="component" value="Unassembled WGS sequence"/>
</dbReference>
<proteinExistence type="predicted"/>
<dbReference type="PROSITE" id="PS50102">
    <property type="entry name" value="RRM"/>
    <property type="match status" value="1"/>
</dbReference>
<dbReference type="InterPro" id="IPR057652">
    <property type="entry name" value="DSRM_RDM1"/>
</dbReference>
<sequence length="277" mass="31945">MARTDIEVIQMEVPRDDGHQVYVPSIIWNKLQEELEHELDQRFSTFGLVYRISVFKSNFSTEEVVGMEWYAYVIFYSVSGAKNALKQSGKIKVGETEIQIRKKHHYRPHTKRELPLYKAQELLTFYFGFNCWSSEVVYMEREPEGESPDHFRYACMVRVKMPKENLCSEGLGVAEVPFSPTAPSSRGIAHMTARRFAYQSAMKTAFSKFVIIILGNGKITVEVDTTQEDIYVYDPAWDNPVVKVNEINYDPEAEEECEDLDDITEEELNALLDAPLL</sequence>
<feature type="domain" description="RRM" evidence="3">
    <location>
        <begin position="19"/>
        <end position="121"/>
    </location>
</feature>
<dbReference type="InterPro" id="IPR040224">
    <property type="entry name" value="RDM1"/>
</dbReference>
<protein>
    <submittedName>
        <fullName evidence="4">Putative RAD52 motif-containing protein 1-like</fullName>
    </submittedName>
</protein>
<dbReference type="SUPFAM" id="SSF54928">
    <property type="entry name" value="RNA-binding domain, RBD"/>
    <property type="match status" value="1"/>
</dbReference>
<comment type="caution">
    <text evidence="4">The sequence shown here is derived from an EMBL/GenBank/DDBJ whole genome shotgun (WGS) entry which is preliminary data.</text>
</comment>
<evidence type="ECO:0000313" key="4">
    <source>
        <dbReference type="EMBL" id="ROT65596.1"/>
    </source>
</evidence>
<dbReference type="GO" id="GO:0006310">
    <property type="term" value="P:DNA recombination"/>
    <property type="evidence" value="ECO:0007669"/>
    <property type="project" value="UniProtKB-ARBA"/>
</dbReference>